<comment type="caution">
    <text evidence="1">The sequence shown here is derived from an EMBL/GenBank/DDBJ whole genome shotgun (WGS) entry which is preliminary data.</text>
</comment>
<gene>
    <name evidence="1" type="ORF">LCGC14_1404510</name>
</gene>
<name>A0A0F9JWE8_9ZZZZ</name>
<feature type="non-terminal residue" evidence="1">
    <location>
        <position position="1"/>
    </location>
</feature>
<organism evidence="1">
    <name type="scientific">marine sediment metagenome</name>
    <dbReference type="NCBI Taxonomy" id="412755"/>
    <lineage>
        <taxon>unclassified sequences</taxon>
        <taxon>metagenomes</taxon>
        <taxon>ecological metagenomes</taxon>
    </lineage>
</organism>
<sequence>PGFNNFNFTVVAVNNRVCHQNITTTLDFSEV</sequence>
<protein>
    <submittedName>
        <fullName evidence="1">Uncharacterized protein</fullName>
    </submittedName>
</protein>
<reference evidence="1" key="1">
    <citation type="journal article" date="2015" name="Nature">
        <title>Complex archaea that bridge the gap between prokaryotes and eukaryotes.</title>
        <authorList>
            <person name="Spang A."/>
            <person name="Saw J.H."/>
            <person name="Jorgensen S.L."/>
            <person name="Zaremba-Niedzwiedzka K."/>
            <person name="Martijn J."/>
            <person name="Lind A.E."/>
            <person name="van Eijk R."/>
            <person name="Schleper C."/>
            <person name="Guy L."/>
            <person name="Ettema T.J."/>
        </authorList>
    </citation>
    <scope>NUCLEOTIDE SEQUENCE</scope>
</reference>
<dbReference type="AlphaFoldDB" id="A0A0F9JWE8"/>
<evidence type="ECO:0000313" key="1">
    <source>
        <dbReference type="EMBL" id="KKM74038.1"/>
    </source>
</evidence>
<dbReference type="EMBL" id="LAZR01009206">
    <property type="protein sequence ID" value="KKM74038.1"/>
    <property type="molecule type" value="Genomic_DNA"/>
</dbReference>
<proteinExistence type="predicted"/>
<accession>A0A0F9JWE8</accession>